<accession>T1B5N4</accession>
<evidence type="ECO:0000313" key="5">
    <source>
        <dbReference type="EMBL" id="EQD65287.1"/>
    </source>
</evidence>
<dbReference type="GO" id="GO:0046872">
    <property type="term" value="F:metal ion binding"/>
    <property type="evidence" value="ECO:0007669"/>
    <property type="project" value="UniProtKB-KW"/>
</dbReference>
<evidence type="ECO:0000256" key="4">
    <source>
        <dbReference type="ARBA" id="ARBA00022842"/>
    </source>
</evidence>
<proteinExistence type="inferred from homology"/>
<protein>
    <submittedName>
        <fullName evidence="5">Undecaprenyl diphosphate synthase</fullName>
    </submittedName>
</protein>
<reference evidence="5" key="1">
    <citation type="submission" date="2013-08" db="EMBL/GenBank/DDBJ databases">
        <authorList>
            <person name="Mendez C."/>
            <person name="Richter M."/>
            <person name="Ferrer M."/>
            <person name="Sanchez J."/>
        </authorList>
    </citation>
    <scope>NUCLEOTIDE SEQUENCE</scope>
</reference>
<dbReference type="PROSITE" id="PS01066">
    <property type="entry name" value="UPP_SYNTHASE"/>
    <property type="match status" value="1"/>
</dbReference>
<dbReference type="AlphaFoldDB" id="T1B5N4"/>
<dbReference type="HAMAP" id="MF_01139">
    <property type="entry name" value="ISPT"/>
    <property type="match status" value="1"/>
</dbReference>
<evidence type="ECO:0000256" key="3">
    <source>
        <dbReference type="ARBA" id="ARBA00022723"/>
    </source>
</evidence>
<dbReference type="FunFam" id="3.40.1180.10:FF:000003">
    <property type="entry name" value="Isoprenyl transferase 2"/>
    <property type="match status" value="1"/>
</dbReference>
<name>T1B5N4_9ZZZZ</name>
<dbReference type="GO" id="GO:0045547">
    <property type="term" value="F:ditrans,polycis-polyprenyl diphosphate synthase [(2E,6E)-farnesyl diphosphate specific] activity"/>
    <property type="evidence" value="ECO:0007669"/>
    <property type="project" value="TreeGrafter"/>
</dbReference>
<dbReference type="InterPro" id="IPR018520">
    <property type="entry name" value="UPP_synth-like_CS"/>
</dbReference>
<dbReference type="InterPro" id="IPR036424">
    <property type="entry name" value="UPP_synth-like_sf"/>
</dbReference>
<dbReference type="NCBIfam" id="TIGR00055">
    <property type="entry name" value="uppS"/>
    <property type="match status" value="1"/>
</dbReference>
<evidence type="ECO:0000256" key="2">
    <source>
        <dbReference type="ARBA" id="ARBA00022679"/>
    </source>
</evidence>
<comment type="cofactor">
    <cofactor evidence="1">
        <name>Mg(2+)</name>
        <dbReference type="ChEBI" id="CHEBI:18420"/>
    </cofactor>
</comment>
<gene>
    <name evidence="5" type="ORF">B2A_01666</name>
</gene>
<dbReference type="PANTHER" id="PTHR10291:SF43">
    <property type="entry name" value="DEHYDRODOLICHYL DIPHOSPHATE SYNTHASE COMPLEX SUBUNIT DHDDS"/>
    <property type="match status" value="1"/>
</dbReference>
<dbReference type="CDD" id="cd00475">
    <property type="entry name" value="Cis_IPPS"/>
    <property type="match status" value="1"/>
</dbReference>
<evidence type="ECO:0000256" key="1">
    <source>
        <dbReference type="ARBA" id="ARBA00001946"/>
    </source>
</evidence>
<dbReference type="PANTHER" id="PTHR10291">
    <property type="entry name" value="DEHYDRODOLICHYL DIPHOSPHATE SYNTHASE FAMILY MEMBER"/>
    <property type="match status" value="1"/>
</dbReference>
<dbReference type="Pfam" id="PF01255">
    <property type="entry name" value="Prenyltransf"/>
    <property type="match status" value="1"/>
</dbReference>
<dbReference type="EMBL" id="AUZZ01001206">
    <property type="protein sequence ID" value="EQD65287.1"/>
    <property type="molecule type" value="Genomic_DNA"/>
</dbReference>
<dbReference type="SUPFAM" id="SSF64005">
    <property type="entry name" value="Undecaprenyl diphosphate synthase"/>
    <property type="match status" value="1"/>
</dbReference>
<keyword evidence="4" id="KW-0460">Magnesium</keyword>
<comment type="caution">
    <text evidence="5">The sequence shown here is derived from an EMBL/GenBank/DDBJ whole genome shotgun (WGS) entry which is preliminary data.</text>
</comment>
<dbReference type="GO" id="GO:0016094">
    <property type="term" value="P:polyprenol biosynthetic process"/>
    <property type="evidence" value="ECO:0007669"/>
    <property type="project" value="TreeGrafter"/>
</dbReference>
<organism evidence="5">
    <name type="scientific">mine drainage metagenome</name>
    <dbReference type="NCBI Taxonomy" id="410659"/>
    <lineage>
        <taxon>unclassified sequences</taxon>
        <taxon>metagenomes</taxon>
        <taxon>ecological metagenomes</taxon>
    </lineage>
</organism>
<sequence>AIIMDGNRRFAEAHGLLATEGHRKGRDTLEQLLTWCLDVGIRILTVYALSTENFARPPEELEVLMDLFAHSFDEIATDARVHRHRIRVRAIGNRAALPPRVQEAIRHAEEATARYDQYFYNVAIAYGGRDEIVEAIRRLAHEVQAGRLEPEAITTELVTKNLYTADLPDPDLVFRTSGEERISNFLLWQSAYSELYFSDVLWPGLTELDFLRAIRAYQTRRRRYGH</sequence>
<dbReference type="InterPro" id="IPR001441">
    <property type="entry name" value="UPP_synth-like"/>
</dbReference>
<reference evidence="5" key="2">
    <citation type="journal article" date="2014" name="ISME J.">
        <title>Microbial stratification in low pH oxic and suboxic macroscopic growths along an acid mine drainage.</title>
        <authorList>
            <person name="Mendez-Garcia C."/>
            <person name="Mesa V."/>
            <person name="Sprenger R.R."/>
            <person name="Richter M."/>
            <person name="Diez M.S."/>
            <person name="Solano J."/>
            <person name="Bargiela R."/>
            <person name="Golyshina O.V."/>
            <person name="Manteca A."/>
            <person name="Ramos J.L."/>
            <person name="Gallego J.R."/>
            <person name="Llorente I."/>
            <person name="Martins Dos Santos V.A."/>
            <person name="Jensen O.N."/>
            <person name="Pelaez A.I."/>
            <person name="Sanchez J."/>
            <person name="Ferrer M."/>
        </authorList>
    </citation>
    <scope>NUCLEOTIDE SEQUENCE</scope>
</reference>
<keyword evidence="2" id="KW-0808">Transferase</keyword>
<dbReference type="Gene3D" id="3.40.1180.10">
    <property type="entry name" value="Decaprenyl diphosphate synthase-like"/>
    <property type="match status" value="1"/>
</dbReference>
<keyword evidence="3" id="KW-0479">Metal-binding</keyword>
<feature type="non-terminal residue" evidence="5">
    <location>
        <position position="1"/>
    </location>
</feature>